<evidence type="ECO:0000256" key="1">
    <source>
        <dbReference type="ARBA" id="ARBA00004236"/>
    </source>
</evidence>
<reference evidence="8" key="1">
    <citation type="journal article" date="2020" name="mSystems">
        <title>Genome- and Community-Level Interaction Insights into Carbon Utilization and Element Cycling Functions of Hydrothermarchaeota in Hydrothermal Sediment.</title>
        <authorList>
            <person name="Zhou Z."/>
            <person name="Liu Y."/>
            <person name="Xu W."/>
            <person name="Pan J."/>
            <person name="Luo Z.H."/>
            <person name="Li M."/>
        </authorList>
    </citation>
    <scope>NUCLEOTIDE SEQUENCE [LARGE SCALE GENOMIC DNA]</scope>
    <source>
        <strain evidence="8">SpSt-732</strain>
    </source>
</reference>
<dbReference type="PROSITE" id="PS00211">
    <property type="entry name" value="ABC_TRANSPORTER_1"/>
    <property type="match status" value="1"/>
</dbReference>
<proteinExistence type="inferred from homology"/>
<dbReference type="InterPro" id="IPR050763">
    <property type="entry name" value="ABC_transporter_ATP-binding"/>
</dbReference>
<name>A0A7C4BEL0_9CREN</name>
<dbReference type="InterPro" id="IPR003593">
    <property type="entry name" value="AAA+_ATPase"/>
</dbReference>
<evidence type="ECO:0000313" key="8">
    <source>
        <dbReference type="EMBL" id="HGI88232.1"/>
    </source>
</evidence>
<protein>
    <submittedName>
        <fullName evidence="8">ABC transporter ATP-binding protein</fullName>
    </submittedName>
</protein>
<dbReference type="InterPro" id="IPR017871">
    <property type="entry name" value="ABC_transporter-like_CS"/>
</dbReference>
<evidence type="ECO:0000256" key="6">
    <source>
        <dbReference type="ARBA" id="ARBA00025157"/>
    </source>
</evidence>
<keyword evidence="3" id="KW-0813">Transport</keyword>
<accession>A0A7C4BEL0</accession>
<evidence type="ECO:0000256" key="4">
    <source>
        <dbReference type="ARBA" id="ARBA00022741"/>
    </source>
</evidence>
<comment type="caution">
    <text evidence="8">The sequence shown here is derived from an EMBL/GenBank/DDBJ whole genome shotgun (WGS) entry which is preliminary data.</text>
</comment>
<dbReference type="PANTHER" id="PTHR42711">
    <property type="entry name" value="ABC TRANSPORTER ATP-BINDING PROTEIN"/>
    <property type="match status" value="1"/>
</dbReference>
<dbReference type="PROSITE" id="PS50893">
    <property type="entry name" value="ABC_TRANSPORTER_2"/>
    <property type="match status" value="1"/>
</dbReference>
<evidence type="ECO:0000256" key="3">
    <source>
        <dbReference type="ARBA" id="ARBA00022448"/>
    </source>
</evidence>
<dbReference type="InterPro" id="IPR027417">
    <property type="entry name" value="P-loop_NTPase"/>
</dbReference>
<dbReference type="GO" id="GO:0005886">
    <property type="term" value="C:plasma membrane"/>
    <property type="evidence" value="ECO:0007669"/>
    <property type="project" value="UniProtKB-SubCell"/>
</dbReference>
<dbReference type="SUPFAM" id="SSF52540">
    <property type="entry name" value="P-loop containing nucleoside triphosphate hydrolases"/>
    <property type="match status" value="1"/>
</dbReference>
<comment type="subcellular location">
    <subcellularLocation>
        <location evidence="1">Cell membrane</location>
    </subcellularLocation>
</comment>
<dbReference type="GO" id="GO:0016887">
    <property type="term" value="F:ATP hydrolysis activity"/>
    <property type="evidence" value="ECO:0007669"/>
    <property type="project" value="InterPro"/>
</dbReference>
<dbReference type="CDD" id="cd03225">
    <property type="entry name" value="ABC_cobalt_CbiO_domain1"/>
    <property type="match status" value="1"/>
</dbReference>
<comment type="similarity">
    <text evidence="2">Belongs to the ABC transporter superfamily.</text>
</comment>
<dbReference type="EMBL" id="DTFF01000064">
    <property type="protein sequence ID" value="HGI88232.1"/>
    <property type="molecule type" value="Genomic_DNA"/>
</dbReference>
<keyword evidence="4" id="KW-0547">Nucleotide-binding</keyword>
<dbReference type="Gene3D" id="3.40.50.300">
    <property type="entry name" value="P-loop containing nucleotide triphosphate hydrolases"/>
    <property type="match status" value="1"/>
</dbReference>
<evidence type="ECO:0000256" key="5">
    <source>
        <dbReference type="ARBA" id="ARBA00022840"/>
    </source>
</evidence>
<dbReference type="GO" id="GO:0055085">
    <property type="term" value="P:transmembrane transport"/>
    <property type="evidence" value="ECO:0007669"/>
    <property type="project" value="InterPro"/>
</dbReference>
<keyword evidence="5 8" id="KW-0067">ATP-binding</keyword>
<dbReference type="SMART" id="SM00382">
    <property type="entry name" value="AAA"/>
    <property type="match status" value="1"/>
</dbReference>
<feature type="domain" description="ABC transporter" evidence="7">
    <location>
        <begin position="3"/>
        <end position="219"/>
    </location>
</feature>
<dbReference type="PANTHER" id="PTHR42711:SF5">
    <property type="entry name" value="ABC TRANSPORTER ATP-BINDING PROTEIN NATA"/>
    <property type="match status" value="1"/>
</dbReference>
<dbReference type="InterPro" id="IPR003439">
    <property type="entry name" value="ABC_transporter-like_ATP-bd"/>
</dbReference>
<evidence type="ECO:0000259" key="7">
    <source>
        <dbReference type="PROSITE" id="PS50893"/>
    </source>
</evidence>
<dbReference type="Pfam" id="PF00005">
    <property type="entry name" value="ABC_tran"/>
    <property type="match status" value="1"/>
</dbReference>
<dbReference type="GO" id="GO:0005524">
    <property type="term" value="F:ATP binding"/>
    <property type="evidence" value="ECO:0007669"/>
    <property type="project" value="UniProtKB-KW"/>
</dbReference>
<organism evidence="8">
    <name type="scientific">Ignisphaera aggregans</name>
    <dbReference type="NCBI Taxonomy" id="334771"/>
    <lineage>
        <taxon>Archaea</taxon>
        <taxon>Thermoproteota</taxon>
        <taxon>Thermoprotei</taxon>
        <taxon>Desulfurococcales</taxon>
        <taxon>Desulfurococcaceae</taxon>
        <taxon>Ignisphaera</taxon>
    </lineage>
</organism>
<comment type="function">
    <text evidence="6">Probably part of an ABC transporter complex. Responsible for energy coupling to the transport system.</text>
</comment>
<evidence type="ECO:0000256" key="2">
    <source>
        <dbReference type="ARBA" id="ARBA00005417"/>
    </source>
</evidence>
<sequence length="220" mass="25023">MEIALKGIWHSYDNQTHVLKSINLEFKEPGIYAILGPNGAGKTTLLKVASLILRPSQGFVLINGSNFWELHREGREEIRKRVAYVHDKPILLRGSVRDNISIGMRIRGEVDESLIDYYVKRYSLLEVQRKSVHRLSAGQAKAVSIIRALVLKPQVLALDEPFAFLDEVRARILVEDLVNITNDGGMILIATHYMYKELASEVNYVIELLKGEVKNITRMR</sequence>
<dbReference type="AlphaFoldDB" id="A0A7C4BEL0"/>
<gene>
    <name evidence="8" type="ORF">ENV14_07610</name>
</gene>
<dbReference type="InterPro" id="IPR015856">
    <property type="entry name" value="ABC_transpr_CbiO/EcfA_su"/>
</dbReference>